<dbReference type="Proteomes" id="UP000198846">
    <property type="component" value="Unassembled WGS sequence"/>
</dbReference>
<dbReference type="AlphaFoldDB" id="A0A1H3YN32"/>
<evidence type="ECO:0000313" key="1">
    <source>
        <dbReference type="EMBL" id="SEA12950.1"/>
    </source>
</evidence>
<gene>
    <name evidence="1" type="ORF">SAMN04487990_10712</name>
</gene>
<dbReference type="RefSeq" id="WP_092133335.1">
    <property type="nucleotide sequence ID" value="NZ_FNQK01000007.1"/>
</dbReference>
<evidence type="ECO:0000313" key="2">
    <source>
        <dbReference type="Proteomes" id="UP000198846"/>
    </source>
</evidence>
<keyword evidence="2" id="KW-1185">Reference proteome</keyword>
<protein>
    <submittedName>
        <fullName evidence="1">Uncharacterized protein</fullName>
    </submittedName>
</protein>
<dbReference type="OrthoDB" id="1453997at2"/>
<organism evidence="1 2">
    <name type="scientific">Bizionia paragorgiae</name>
    <dbReference type="NCBI Taxonomy" id="283786"/>
    <lineage>
        <taxon>Bacteria</taxon>
        <taxon>Pseudomonadati</taxon>
        <taxon>Bacteroidota</taxon>
        <taxon>Flavobacteriia</taxon>
        <taxon>Flavobacteriales</taxon>
        <taxon>Flavobacteriaceae</taxon>
        <taxon>Bizionia</taxon>
    </lineage>
</organism>
<reference evidence="2" key="1">
    <citation type="submission" date="2016-10" db="EMBL/GenBank/DDBJ databases">
        <authorList>
            <person name="Varghese N."/>
            <person name="Submissions S."/>
        </authorList>
    </citation>
    <scope>NUCLEOTIDE SEQUENCE [LARGE SCALE GENOMIC DNA]</scope>
    <source>
        <strain evidence="2">DSM 23842</strain>
    </source>
</reference>
<dbReference type="STRING" id="283786.SAMN04487990_10712"/>
<name>A0A1H3YN32_BIZPA</name>
<dbReference type="EMBL" id="FNQK01000007">
    <property type="protein sequence ID" value="SEA12950.1"/>
    <property type="molecule type" value="Genomic_DNA"/>
</dbReference>
<proteinExistence type="predicted"/>
<sequence length="189" mass="21341">MKVPPSIDATKEKVVKSVKSAAKKTQNTITENPIQTVKVVGVIVGAYFIYKLVKTINKRIDETKIDNEVDGTGGNTNTATISNQLATNYAQQLLDAFNAKEPFYGTDEEMIKSVFNKLKNGADFLKVYYAFGNKDYNGHNSPPEGFWQYLDSYEKRNLIYWLKSEVDPKKDAELYTIIKNRIESAGFAF</sequence>
<accession>A0A1H3YN32</accession>